<dbReference type="InterPro" id="IPR000639">
    <property type="entry name" value="Epox_hydrolase-like"/>
</dbReference>
<dbReference type="SUPFAM" id="SSF53474">
    <property type="entry name" value="alpha/beta-Hydrolases"/>
    <property type="match status" value="1"/>
</dbReference>
<dbReference type="EMBL" id="CAEZYK010000068">
    <property type="protein sequence ID" value="CAB4728499.1"/>
    <property type="molecule type" value="Genomic_DNA"/>
</dbReference>
<dbReference type="Pfam" id="PF12146">
    <property type="entry name" value="Hydrolase_4"/>
    <property type="match status" value="1"/>
</dbReference>
<evidence type="ECO:0000313" key="3">
    <source>
        <dbReference type="EMBL" id="CAB4911989.1"/>
    </source>
</evidence>
<dbReference type="Gene3D" id="3.40.50.1820">
    <property type="entry name" value="alpha/beta hydrolase"/>
    <property type="match status" value="1"/>
</dbReference>
<dbReference type="PRINTS" id="PR00111">
    <property type="entry name" value="ABHYDROLASE"/>
</dbReference>
<dbReference type="EMBL" id="CAFBMM010000066">
    <property type="protein sequence ID" value="CAB4911989.1"/>
    <property type="molecule type" value="Genomic_DNA"/>
</dbReference>
<dbReference type="InterPro" id="IPR029058">
    <property type="entry name" value="AB_hydrolase_fold"/>
</dbReference>
<dbReference type="PANTHER" id="PTHR43798:SF33">
    <property type="entry name" value="HYDROLASE, PUTATIVE (AFU_ORTHOLOGUE AFUA_2G14860)-RELATED"/>
    <property type="match status" value="1"/>
</dbReference>
<dbReference type="InterPro" id="IPR000073">
    <property type="entry name" value="AB_hydrolase_1"/>
</dbReference>
<name>A0A6J6S1V0_9ZZZZ</name>
<dbReference type="PRINTS" id="PR00412">
    <property type="entry name" value="EPOXHYDRLASE"/>
</dbReference>
<evidence type="ECO:0000313" key="5">
    <source>
        <dbReference type="EMBL" id="CAB5028980.1"/>
    </source>
</evidence>
<proteinExistence type="predicted"/>
<dbReference type="EMBL" id="CAFBPQ010000041">
    <property type="protein sequence ID" value="CAB5028980.1"/>
    <property type="molecule type" value="Genomic_DNA"/>
</dbReference>
<reference evidence="2" key="1">
    <citation type="submission" date="2020-05" db="EMBL/GenBank/DDBJ databases">
        <authorList>
            <person name="Chiriac C."/>
            <person name="Salcher M."/>
            <person name="Ghai R."/>
            <person name="Kavagutti S V."/>
        </authorList>
    </citation>
    <scope>NUCLEOTIDE SEQUENCE</scope>
</reference>
<gene>
    <name evidence="2" type="ORF">UFOPK2683_01128</name>
    <name evidence="3" type="ORF">UFOPK3605_01178</name>
    <name evidence="4" type="ORF">UFOPK3897_00712</name>
    <name evidence="5" type="ORF">UFOPK4121_01176</name>
</gene>
<dbReference type="GO" id="GO:0016020">
    <property type="term" value="C:membrane"/>
    <property type="evidence" value="ECO:0007669"/>
    <property type="project" value="TreeGrafter"/>
</dbReference>
<dbReference type="AlphaFoldDB" id="A0A6J6S1V0"/>
<dbReference type="GO" id="GO:0003824">
    <property type="term" value="F:catalytic activity"/>
    <property type="evidence" value="ECO:0007669"/>
    <property type="project" value="InterPro"/>
</dbReference>
<dbReference type="InterPro" id="IPR050266">
    <property type="entry name" value="AB_hydrolase_sf"/>
</dbReference>
<evidence type="ECO:0000259" key="1">
    <source>
        <dbReference type="Pfam" id="PF12146"/>
    </source>
</evidence>
<protein>
    <submittedName>
        <fullName evidence="2">Unannotated protein</fullName>
    </submittedName>
</protein>
<organism evidence="2">
    <name type="scientific">freshwater metagenome</name>
    <dbReference type="NCBI Taxonomy" id="449393"/>
    <lineage>
        <taxon>unclassified sequences</taxon>
        <taxon>metagenomes</taxon>
        <taxon>ecological metagenomes</taxon>
    </lineage>
</organism>
<evidence type="ECO:0000313" key="4">
    <source>
        <dbReference type="EMBL" id="CAB4974239.1"/>
    </source>
</evidence>
<dbReference type="InterPro" id="IPR022742">
    <property type="entry name" value="Hydrolase_4"/>
</dbReference>
<sequence length="330" mass="35169">MSISRSAWRTAGALVGAAGVTAAAAYGAQRTIMGDLRRRPDPDAGSLGPLEVDEIKQFPAHDGGVLTAFIRGEGPTVVLSHGVTIDSRVWTKQFVSLPKAGLRVVAFDHRGHGQSMVGETGYSLNNLGCDLRTVLEELDIHDAVLVGHSMGGVGVQEFAIHQTDALKKRVRGLVLLSTFSQVPAIAPVFSSRFPSSMSLSHLMRRPNLGTVIARAGFGREPKASHVELTRLMVAECDERTAREASLPLAHVNFISDLAELNIPTLVINGTADLLTPLSGAQRTADAIDGANLEILNGAGHMIMLERSQTFDELVQEFVRSVGLTPRVSAG</sequence>
<accession>A0A6J6S1V0</accession>
<evidence type="ECO:0000313" key="2">
    <source>
        <dbReference type="EMBL" id="CAB4728499.1"/>
    </source>
</evidence>
<dbReference type="PANTHER" id="PTHR43798">
    <property type="entry name" value="MONOACYLGLYCEROL LIPASE"/>
    <property type="match status" value="1"/>
</dbReference>
<dbReference type="EMBL" id="CAFBOF010000010">
    <property type="protein sequence ID" value="CAB4974239.1"/>
    <property type="molecule type" value="Genomic_DNA"/>
</dbReference>
<feature type="domain" description="Serine aminopeptidase S33" evidence="1">
    <location>
        <begin position="76"/>
        <end position="306"/>
    </location>
</feature>